<reference evidence="13" key="1">
    <citation type="submission" date="2021-01" db="UniProtKB">
        <authorList>
            <consortium name="EnsemblPlants"/>
        </authorList>
    </citation>
    <scope>IDENTIFICATION</scope>
</reference>
<dbReference type="GO" id="GO:0005524">
    <property type="term" value="F:ATP binding"/>
    <property type="evidence" value="ECO:0007669"/>
    <property type="project" value="UniProtKB-KW"/>
</dbReference>
<comment type="function">
    <text evidence="1">Catalyzes the specific phosphorylation of the 3-hydroxyl group of shikimic acid using ATP as a cosubstrate.</text>
</comment>
<dbReference type="InterPro" id="IPR027417">
    <property type="entry name" value="P-loop_NTPase"/>
</dbReference>
<keyword evidence="10" id="KW-0067">ATP-binding</keyword>
<accession>A0A7N0TYV3</accession>
<dbReference type="GO" id="GO:0004765">
    <property type="term" value="F:shikimate kinase activity"/>
    <property type="evidence" value="ECO:0007669"/>
    <property type="project" value="UniProtKB-EC"/>
</dbReference>
<dbReference type="HAMAP" id="MF_00109">
    <property type="entry name" value="Shikimate_kinase"/>
    <property type="match status" value="1"/>
</dbReference>
<evidence type="ECO:0000256" key="7">
    <source>
        <dbReference type="ARBA" id="ARBA00022679"/>
    </source>
</evidence>
<dbReference type="Proteomes" id="UP000594263">
    <property type="component" value="Unplaced"/>
</dbReference>
<keyword evidence="11" id="KW-0057">Aromatic amino acid biosynthesis</keyword>
<evidence type="ECO:0000256" key="10">
    <source>
        <dbReference type="ARBA" id="ARBA00022840"/>
    </source>
</evidence>
<comment type="pathway">
    <text evidence="3">Metabolic intermediate biosynthesis; chorismate biosynthesis; chorismate from D-erythrose 4-phosphate and phosphoenolpyruvate: step 5/7.</text>
</comment>
<keyword evidence="9" id="KW-0418">Kinase</keyword>
<comment type="similarity">
    <text evidence="4">Belongs to the shikimate kinase family.</text>
</comment>
<comment type="subcellular location">
    <subcellularLocation>
        <location evidence="2">Plastid</location>
        <location evidence="2">Chloroplast</location>
    </subcellularLocation>
</comment>
<keyword evidence="8" id="KW-0547">Nucleotide-binding</keyword>
<evidence type="ECO:0000256" key="9">
    <source>
        <dbReference type="ARBA" id="ARBA00022777"/>
    </source>
</evidence>
<dbReference type="GO" id="GO:0008652">
    <property type="term" value="P:amino acid biosynthetic process"/>
    <property type="evidence" value="ECO:0007669"/>
    <property type="project" value="UniProtKB-KW"/>
</dbReference>
<organism evidence="13 14">
    <name type="scientific">Kalanchoe fedtschenkoi</name>
    <name type="common">Lavender scallops</name>
    <name type="synonym">South American air plant</name>
    <dbReference type="NCBI Taxonomy" id="63787"/>
    <lineage>
        <taxon>Eukaryota</taxon>
        <taxon>Viridiplantae</taxon>
        <taxon>Streptophyta</taxon>
        <taxon>Embryophyta</taxon>
        <taxon>Tracheophyta</taxon>
        <taxon>Spermatophyta</taxon>
        <taxon>Magnoliopsida</taxon>
        <taxon>eudicotyledons</taxon>
        <taxon>Gunneridae</taxon>
        <taxon>Pentapetalae</taxon>
        <taxon>Saxifragales</taxon>
        <taxon>Crassulaceae</taxon>
        <taxon>Kalanchoe</taxon>
    </lineage>
</organism>
<name>A0A7N0TYV3_KALFE</name>
<evidence type="ECO:0000256" key="12">
    <source>
        <dbReference type="ARBA" id="ARBA00048567"/>
    </source>
</evidence>
<dbReference type="OMA" id="FRDNEAM"/>
<dbReference type="SUPFAM" id="SSF52540">
    <property type="entry name" value="P-loop containing nucleoside triphosphate hydrolases"/>
    <property type="match status" value="1"/>
</dbReference>
<evidence type="ECO:0000256" key="6">
    <source>
        <dbReference type="ARBA" id="ARBA00022605"/>
    </source>
</evidence>
<dbReference type="PROSITE" id="PS01128">
    <property type="entry name" value="SHIKIMATE_KINASE"/>
    <property type="match status" value="1"/>
</dbReference>
<dbReference type="AlphaFoldDB" id="A0A7N0TYV3"/>
<dbReference type="CDD" id="cd00464">
    <property type="entry name" value="SK"/>
    <property type="match status" value="1"/>
</dbReference>
<dbReference type="InterPro" id="IPR031322">
    <property type="entry name" value="Shikimate/glucono_kinase"/>
</dbReference>
<dbReference type="PRINTS" id="PR01100">
    <property type="entry name" value="SHIKIMTKNASE"/>
</dbReference>
<dbReference type="InterPro" id="IPR023000">
    <property type="entry name" value="Shikimate_kinase_CS"/>
</dbReference>
<protein>
    <recommendedName>
        <fullName evidence="5">shikimate kinase</fullName>
        <ecNumber evidence="5">2.7.1.71</ecNumber>
    </recommendedName>
</protein>
<dbReference type="InterPro" id="IPR000623">
    <property type="entry name" value="Shikimate_kinase/TSH1"/>
</dbReference>
<dbReference type="GO" id="GO:0009507">
    <property type="term" value="C:chloroplast"/>
    <property type="evidence" value="ECO:0007669"/>
    <property type="project" value="UniProtKB-SubCell"/>
</dbReference>
<evidence type="ECO:0000313" key="13">
    <source>
        <dbReference type="EnsemblPlants" id="Kaladp0048s0184.1.v1.1"/>
    </source>
</evidence>
<dbReference type="EC" id="2.7.1.71" evidence="5"/>
<dbReference type="Gramene" id="Kaladp0048s0184.1.v1.1">
    <property type="protein sequence ID" value="Kaladp0048s0184.1.v1.1"/>
    <property type="gene ID" value="Kaladp0048s0184.v1.1"/>
</dbReference>
<dbReference type="GO" id="GO:0009073">
    <property type="term" value="P:aromatic amino acid family biosynthetic process"/>
    <property type="evidence" value="ECO:0007669"/>
    <property type="project" value="UniProtKB-KW"/>
</dbReference>
<evidence type="ECO:0000256" key="3">
    <source>
        <dbReference type="ARBA" id="ARBA00004842"/>
    </source>
</evidence>
<evidence type="ECO:0000256" key="8">
    <source>
        <dbReference type="ARBA" id="ARBA00022741"/>
    </source>
</evidence>
<evidence type="ECO:0000256" key="11">
    <source>
        <dbReference type="ARBA" id="ARBA00023141"/>
    </source>
</evidence>
<dbReference type="Gene3D" id="3.40.50.300">
    <property type="entry name" value="P-loop containing nucleotide triphosphate hydrolases"/>
    <property type="match status" value="1"/>
</dbReference>
<proteinExistence type="inferred from homology"/>
<evidence type="ECO:0000256" key="2">
    <source>
        <dbReference type="ARBA" id="ARBA00004229"/>
    </source>
</evidence>
<dbReference type="Pfam" id="PF01202">
    <property type="entry name" value="SKI"/>
    <property type="match status" value="1"/>
</dbReference>
<evidence type="ECO:0000256" key="1">
    <source>
        <dbReference type="ARBA" id="ARBA00002641"/>
    </source>
</evidence>
<dbReference type="UniPathway" id="UPA00053">
    <property type="reaction ID" value="UER00088"/>
</dbReference>
<sequence length="303" mass="33565">MAANVTHMIATSKLDLIESASTHFPSLPCCRVPRKEKWALRFTSSHGPWKKERHRLVSVETSDPYMRRRASTSVTGIYYGSVEDNLALQIKTQEILPYIEGLCIYLVGMMGAGKTTVGRVLSDVLGYSFCDSDKLVEQAVGASVAEIFEMYGEEHFRDKESEELENLSMMKRLVVSTGGGAVVRPINWINMQKGITVWIDVPLEALARRIAAVGTDSRPLLHHESGDAYTKALLRLNCLWKERGHAYANAHIRVSLGDIAAKLGHADVTDLSPAVIALEVSMRLCKVKCPLELCAFDVLTCKN</sequence>
<keyword evidence="6" id="KW-0028">Amino-acid biosynthesis</keyword>
<keyword evidence="7" id="KW-0808">Transferase</keyword>
<evidence type="ECO:0000313" key="14">
    <source>
        <dbReference type="Proteomes" id="UP000594263"/>
    </source>
</evidence>
<dbReference type="PANTHER" id="PTHR21087">
    <property type="entry name" value="SHIKIMATE KINASE"/>
    <property type="match status" value="1"/>
</dbReference>
<evidence type="ECO:0000256" key="4">
    <source>
        <dbReference type="ARBA" id="ARBA00006997"/>
    </source>
</evidence>
<dbReference type="EnsemblPlants" id="Kaladp0048s0184.1.v1.1">
    <property type="protein sequence ID" value="Kaladp0048s0184.1.v1.1"/>
    <property type="gene ID" value="Kaladp0048s0184.v1.1"/>
</dbReference>
<dbReference type="FunFam" id="3.40.50.300:FF:001033">
    <property type="entry name" value="Shikimate kinase 2, chloroplastic"/>
    <property type="match status" value="1"/>
</dbReference>
<evidence type="ECO:0000256" key="5">
    <source>
        <dbReference type="ARBA" id="ARBA00012154"/>
    </source>
</evidence>
<dbReference type="GO" id="GO:0005829">
    <property type="term" value="C:cytosol"/>
    <property type="evidence" value="ECO:0007669"/>
    <property type="project" value="TreeGrafter"/>
</dbReference>
<keyword evidence="14" id="KW-1185">Reference proteome</keyword>
<comment type="catalytic activity">
    <reaction evidence="12">
        <text>shikimate + ATP = 3-phosphoshikimate + ADP + H(+)</text>
        <dbReference type="Rhea" id="RHEA:13121"/>
        <dbReference type="ChEBI" id="CHEBI:15378"/>
        <dbReference type="ChEBI" id="CHEBI:30616"/>
        <dbReference type="ChEBI" id="CHEBI:36208"/>
        <dbReference type="ChEBI" id="CHEBI:145989"/>
        <dbReference type="ChEBI" id="CHEBI:456216"/>
        <dbReference type="EC" id="2.7.1.71"/>
    </reaction>
</comment>
<dbReference type="GO" id="GO:0009423">
    <property type="term" value="P:chorismate biosynthetic process"/>
    <property type="evidence" value="ECO:0007669"/>
    <property type="project" value="UniProtKB-UniPathway"/>
</dbReference>
<dbReference type="PANTHER" id="PTHR21087:SF16">
    <property type="entry name" value="SHIKIMATE KINASE 1, CHLOROPLASTIC"/>
    <property type="match status" value="1"/>
</dbReference>